<organism evidence="3 4">
    <name type="scientific">Trifolium pratense</name>
    <name type="common">Red clover</name>
    <dbReference type="NCBI Taxonomy" id="57577"/>
    <lineage>
        <taxon>Eukaryota</taxon>
        <taxon>Viridiplantae</taxon>
        <taxon>Streptophyta</taxon>
        <taxon>Embryophyta</taxon>
        <taxon>Tracheophyta</taxon>
        <taxon>Spermatophyta</taxon>
        <taxon>Magnoliopsida</taxon>
        <taxon>eudicotyledons</taxon>
        <taxon>Gunneridae</taxon>
        <taxon>Pentapetalae</taxon>
        <taxon>rosids</taxon>
        <taxon>fabids</taxon>
        <taxon>Fabales</taxon>
        <taxon>Fabaceae</taxon>
        <taxon>Papilionoideae</taxon>
        <taxon>50 kb inversion clade</taxon>
        <taxon>NPAAA clade</taxon>
        <taxon>Hologalegina</taxon>
        <taxon>IRL clade</taxon>
        <taxon>Trifolieae</taxon>
        <taxon>Trifolium</taxon>
    </lineage>
</organism>
<feature type="region of interest" description="Disordered" evidence="1">
    <location>
        <begin position="219"/>
        <end position="245"/>
    </location>
</feature>
<dbReference type="Proteomes" id="UP000236291">
    <property type="component" value="Unassembled WGS sequence"/>
</dbReference>
<evidence type="ECO:0000313" key="4">
    <source>
        <dbReference type="Proteomes" id="UP000236291"/>
    </source>
</evidence>
<evidence type="ECO:0000256" key="1">
    <source>
        <dbReference type="SAM" id="MobiDB-lite"/>
    </source>
</evidence>
<proteinExistence type="predicted"/>
<gene>
    <name evidence="3" type="ORF">L195_g049160</name>
</gene>
<evidence type="ECO:0000313" key="3">
    <source>
        <dbReference type="EMBL" id="PNX55531.1"/>
    </source>
</evidence>
<dbReference type="EMBL" id="ASHM01071864">
    <property type="protein sequence ID" value="PNX55531.1"/>
    <property type="molecule type" value="Genomic_DNA"/>
</dbReference>
<name>A0A2K3JNA5_TRIPR</name>
<reference evidence="3 4" key="2">
    <citation type="journal article" date="2017" name="Front. Plant Sci.">
        <title>Gene Classification and Mining of Molecular Markers Useful in Red Clover (Trifolium pratense) Breeding.</title>
        <authorList>
            <person name="Istvanek J."/>
            <person name="Dluhosova J."/>
            <person name="Dluhos P."/>
            <person name="Patkova L."/>
            <person name="Nedelnik J."/>
            <person name="Repkova J."/>
        </authorList>
    </citation>
    <scope>NUCLEOTIDE SEQUENCE [LARGE SCALE GENOMIC DNA]</scope>
    <source>
        <strain evidence="4">cv. Tatra</strain>
        <tissue evidence="3">Young leaves</tissue>
    </source>
</reference>
<accession>A0A2K3JNA5</accession>
<dbReference type="AlphaFoldDB" id="A0A2K3JNA5"/>
<protein>
    <recommendedName>
        <fullName evidence="2">Reverse transcriptase zinc-binding domain-containing protein</fullName>
    </recommendedName>
</protein>
<dbReference type="Pfam" id="PF13966">
    <property type="entry name" value="zf-RVT"/>
    <property type="match status" value="1"/>
</dbReference>
<reference evidence="3 4" key="1">
    <citation type="journal article" date="2014" name="Am. J. Bot.">
        <title>Genome assembly and annotation for red clover (Trifolium pratense; Fabaceae).</title>
        <authorList>
            <person name="Istvanek J."/>
            <person name="Jaros M."/>
            <person name="Krenek A."/>
            <person name="Repkova J."/>
        </authorList>
    </citation>
    <scope>NUCLEOTIDE SEQUENCE [LARGE SCALE GENOMIC DNA]</scope>
    <source>
        <strain evidence="4">cv. Tatra</strain>
        <tissue evidence="3">Young leaves</tissue>
    </source>
</reference>
<dbReference type="InterPro" id="IPR026960">
    <property type="entry name" value="RVT-Znf"/>
</dbReference>
<evidence type="ECO:0000259" key="2">
    <source>
        <dbReference type="Pfam" id="PF13966"/>
    </source>
</evidence>
<feature type="domain" description="Reverse transcriptase zinc-binding" evidence="2">
    <location>
        <begin position="104"/>
        <end position="159"/>
    </location>
</feature>
<comment type="caution">
    <text evidence="3">The sequence shown here is derived from an EMBL/GenBank/DDBJ whole genome shotgun (WGS) entry which is preliminary data.</text>
</comment>
<sequence>MKLDTLVARIYKARWRIGEDTKIKVMNEPWLKKEDGLWMQSPQEQGVYNMFVNQLMLPNGKVWDCDKIKMLFPLNVANSILAVPLFNEIEEDNLVWQDDLHGMYSVKSAYNMLNPTVERERAENVDWKWIWKTHTPPKAKHLIWRICKGCLPTRIQLKESIRAWQAAGLDSIISPRIQRFNTPQECLIDICSNTDMEPNKRTRTAAREQGNMLMERMEHSAECQKQQQKSRAASHGMAETATELV</sequence>